<organism evidence="2">
    <name type="scientific">uncultured Rubrobacteraceae bacterium</name>
    <dbReference type="NCBI Taxonomy" id="349277"/>
    <lineage>
        <taxon>Bacteria</taxon>
        <taxon>Bacillati</taxon>
        <taxon>Actinomycetota</taxon>
        <taxon>Rubrobacteria</taxon>
        <taxon>Rubrobacterales</taxon>
        <taxon>Rubrobacteraceae</taxon>
        <taxon>environmental samples</taxon>
    </lineage>
</organism>
<name>A0A6J4S4X4_9ACTN</name>
<evidence type="ECO:0000256" key="1">
    <source>
        <dbReference type="SAM" id="MobiDB-lite"/>
    </source>
</evidence>
<dbReference type="EMBL" id="CADCVK010000307">
    <property type="protein sequence ID" value="CAA9489574.1"/>
    <property type="molecule type" value="Genomic_DNA"/>
</dbReference>
<gene>
    <name evidence="2" type="ORF">AVDCRST_MAG12-2012</name>
</gene>
<accession>A0A6J4S4X4</accession>
<sequence length="140" mass="16163">AGTRGTLPDRRCRRAPRREHAHDQVLRGARPRLPGEPIPRRLPPLQRLRRRAPATHPAPEGDGLLARRRSRVPRRPRRRQGGDPREGACRNHRAPPLPRARGGRTHRQGPRRPRERRSPARGTPPRHLPLRRSDARTERV</sequence>
<feature type="compositionally biased region" description="Basic and acidic residues" evidence="1">
    <location>
        <begin position="131"/>
        <end position="140"/>
    </location>
</feature>
<reference evidence="2" key="1">
    <citation type="submission" date="2020-02" db="EMBL/GenBank/DDBJ databases">
        <authorList>
            <person name="Meier V. D."/>
        </authorList>
    </citation>
    <scope>NUCLEOTIDE SEQUENCE</scope>
    <source>
        <strain evidence="2">AVDCRST_MAG12</strain>
    </source>
</reference>
<feature type="non-terminal residue" evidence="2">
    <location>
        <position position="1"/>
    </location>
</feature>
<dbReference type="AlphaFoldDB" id="A0A6J4S4X4"/>
<protein>
    <submittedName>
        <fullName evidence="2">Uncharacterized protein</fullName>
    </submittedName>
</protein>
<feature type="non-terminal residue" evidence="2">
    <location>
        <position position="140"/>
    </location>
</feature>
<feature type="compositionally biased region" description="Basic and acidic residues" evidence="1">
    <location>
        <begin position="80"/>
        <end position="89"/>
    </location>
</feature>
<proteinExistence type="predicted"/>
<feature type="compositionally biased region" description="Basic residues" evidence="1">
    <location>
        <begin position="101"/>
        <end position="115"/>
    </location>
</feature>
<evidence type="ECO:0000313" key="2">
    <source>
        <dbReference type="EMBL" id="CAA9489574.1"/>
    </source>
</evidence>
<feature type="compositionally biased region" description="Basic residues" evidence="1">
    <location>
        <begin position="66"/>
        <end position="79"/>
    </location>
</feature>
<feature type="region of interest" description="Disordered" evidence="1">
    <location>
        <begin position="1"/>
        <end position="140"/>
    </location>
</feature>